<dbReference type="GO" id="GO:0004347">
    <property type="term" value="F:glucose-6-phosphate isomerase activity"/>
    <property type="evidence" value="ECO:0007669"/>
    <property type="project" value="UniProtKB-UniRule"/>
</dbReference>
<dbReference type="HAMAP" id="MF_00473">
    <property type="entry name" value="G6P_isomerase"/>
    <property type="match status" value="1"/>
</dbReference>
<accession>A0A174APT0</accession>
<dbReference type="AlphaFoldDB" id="A0A174APT0"/>
<evidence type="ECO:0000313" key="9">
    <source>
        <dbReference type="EMBL" id="CUN89476.1"/>
    </source>
</evidence>
<evidence type="ECO:0000256" key="8">
    <source>
        <dbReference type="RuleBase" id="RU000612"/>
    </source>
</evidence>
<comment type="similarity">
    <text evidence="2 7 8">Belongs to the GPI family.</text>
</comment>
<dbReference type="SUPFAM" id="SSF53697">
    <property type="entry name" value="SIS domain"/>
    <property type="match status" value="1"/>
</dbReference>
<dbReference type="CDD" id="cd05015">
    <property type="entry name" value="SIS_PGI_1"/>
    <property type="match status" value="1"/>
</dbReference>
<keyword evidence="4 7" id="KW-0324">Glycolysis</keyword>
<dbReference type="PROSITE" id="PS51463">
    <property type="entry name" value="P_GLUCOSE_ISOMERASE_3"/>
    <property type="match status" value="1"/>
</dbReference>
<feature type="active site" evidence="7">
    <location>
        <position position="503"/>
    </location>
</feature>
<dbReference type="InterPro" id="IPR035482">
    <property type="entry name" value="SIS_PGI_2"/>
</dbReference>
<keyword evidence="7" id="KW-0963">Cytoplasm</keyword>
<dbReference type="UniPathway" id="UPA00109">
    <property type="reaction ID" value="UER00181"/>
</dbReference>
<comment type="catalytic activity">
    <reaction evidence="6 7 8">
        <text>alpha-D-glucose 6-phosphate = beta-D-fructose 6-phosphate</text>
        <dbReference type="Rhea" id="RHEA:11816"/>
        <dbReference type="ChEBI" id="CHEBI:57634"/>
        <dbReference type="ChEBI" id="CHEBI:58225"/>
        <dbReference type="EC" id="5.3.1.9"/>
    </reaction>
</comment>
<comment type="pathway">
    <text evidence="7">Carbohydrate biosynthesis; gluconeogenesis.</text>
</comment>
<dbReference type="InterPro" id="IPR001672">
    <property type="entry name" value="G6P_Isomerase"/>
</dbReference>
<sequence>MATWKNLDTLASYSKLAELKGHVNIADAMAGEKGAERVKKYSTPMAAGLTYNYAAKQVDETVLDALAKLADEAELIDKFQELYNGAVINTGEKRMVLHHLARTQLGEDVVVDGVNKREFYVAQQKKAADFANKVHAGEITNENGEKFTTVVQIGIGGSDLGPRALYIALENWAKANNTSKMEAKFISNVDPDDAAAVLASVDLAHALFIVVSKSGTTLETLTNEAFVKNALVKAGLNPSKHMLAVTSETSPLAKSEDYLTAIFMDDYIGGRYSSVSGVGGAILSLAFGPEVFAQILDGAAAEDKLATNKNILENPDMLDALIGVYERNVQGYPATAVLPYSQALSRFPAHLQQCDMESNGKSVNRFGEPVDYVTGPVIFGEPGTNGQHSFYQLLHQGTDIVPLQFIGFKKSQLGVDVDIENSTSQQKLCANVAAQIVAFACGKKDENLNKNFKGGRPSSIITGEELTPASLGALLAHFENKIMFQGFIWNLNSFDQEGVQLGKVLAKRVLAHDTDGALKVYSDLLNI</sequence>
<reference evidence="9 10" key="1">
    <citation type="submission" date="2015-09" db="EMBL/GenBank/DDBJ databases">
        <authorList>
            <consortium name="Pathogen Informatics"/>
        </authorList>
    </citation>
    <scope>NUCLEOTIDE SEQUENCE [LARGE SCALE GENOMIC DNA]</scope>
    <source>
        <strain evidence="9 10">2789STDY5834861</strain>
    </source>
</reference>
<dbReference type="Gene3D" id="3.40.50.10490">
    <property type="entry name" value="Glucose-6-phosphate isomerase like protein, domain 1"/>
    <property type="match status" value="2"/>
</dbReference>
<dbReference type="PANTHER" id="PTHR11469:SF1">
    <property type="entry name" value="GLUCOSE-6-PHOSPHATE ISOMERASE"/>
    <property type="match status" value="1"/>
</dbReference>
<evidence type="ECO:0000256" key="3">
    <source>
        <dbReference type="ARBA" id="ARBA00022432"/>
    </source>
</evidence>
<dbReference type="GO" id="GO:0006094">
    <property type="term" value="P:gluconeogenesis"/>
    <property type="evidence" value="ECO:0007669"/>
    <property type="project" value="UniProtKB-UniRule"/>
</dbReference>
<evidence type="ECO:0000313" key="10">
    <source>
        <dbReference type="Proteomes" id="UP000095645"/>
    </source>
</evidence>
<keyword evidence="3 7" id="KW-0312">Gluconeogenesis</keyword>
<evidence type="ECO:0000256" key="7">
    <source>
        <dbReference type="HAMAP-Rule" id="MF_00473"/>
    </source>
</evidence>
<feature type="active site" evidence="7">
    <location>
        <position position="388"/>
    </location>
</feature>
<dbReference type="InterPro" id="IPR046348">
    <property type="entry name" value="SIS_dom_sf"/>
</dbReference>
<dbReference type="EC" id="5.3.1.9" evidence="7"/>
<dbReference type="GO" id="GO:0006096">
    <property type="term" value="P:glycolytic process"/>
    <property type="evidence" value="ECO:0007669"/>
    <property type="project" value="UniProtKB-UniRule"/>
</dbReference>
<dbReference type="NCBIfam" id="NF010695">
    <property type="entry name" value="PRK14095.1"/>
    <property type="match status" value="1"/>
</dbReference>
<dbReference type="InterPro" id="IPR018189">
    <property type="entry name" value="Phosphoglucose_isomerase_CS"/>
</dbReference>
<dbReference type="GO" id="GO:0051156">
    <property type="term" value="P:glucose 6-phosphate metabolic process"/>
    <property type="evidence" value="ECO:0007669"/>
    <property type="project" value="TreeGrafter"/>
</dbReference>
<gene>
    <name evidence="7 9" type="primary">pgi</name>
    <name evidence="9" type="ORF">ERS852476_01360</name>
</gene>
<dbReference type="RefSeq" id="WP_055057814.1">
    <property type="nucleotide sequence ID" value="NZ_CYZP01000009.1"/>
</dbReference>
<evidence type="ECO:0000256" key="5">
    <source>
        <dbReference type="ARBA" id="ARBA00023235"/>
    </source>
</evidence>
<keyword evidence="5 7" id="KW-0413">Isomerase</keyword>
<dbReference type="GO" id="GO:0097367">
    <property type="term" value="F:carbohydrate derivative binding"/>
    <property type="evidence" value="ECO:0007669"/>
    <property type="project" value="InterPro"/>
</dbReference>
<comment type="pathway">
    <text evidence="1 7 8">Carbohydrate degradation; glycolysis; D-glyceraldehyde 3-phosphate and glycerone phosphate from D-glucose: step 2/4.</text>
</comment>
<dbReference type="PANTHER" id="PTHR11469">
    <property type="entry name" value="GLUCOSE-6-PHOSPHATE ISOMERASE"/>
    <property type="match status" value="1"/>
</dbReference>
<dbReference type="PROSITE" id="PS00174">
    <property type="entry name" value="P_GLUCOSE_ISOMERASE_2"/>
    <property type="match status" value="1"/>
</dbReference>
<evidence type="ECO:0000256" key="6">
    <source>
        <dbReference type="ARBA" id="ARBA00029321"/>
    </source>
</evidence>
<dbReference type="EMBL" id="CYZP01000009">
    <property type="protein sequence ID" value="CUN89476.1"/>
    <property type="molecule type" value="Genomic_DNA"/>
</dbReference>
<comment type="function">
    <text evidence="7">Catalyzes the reversible isomerization of glucose-6-phosphate to fructose-6-phosphate.</text>
</comment>
<dbReference type="Pfam" id="PF00342">
    <property type="entry name" value="PGI"/>
    <property type="match status" value="1"/>
</dbReference>
<evidence type="ECO:0000256" key="2">
    <source>
        <dbReference type="ARBA" id="ARBA00006604"/>
    </source>
</evidence>
<organism evidence="9 10">
    <name type="scientific">Blautia obeum</name>
    <dbReference type="NCBI Taxonomy" id="40520"/>
    <lineage>
        <taxon>Bacteria</taxon>
        <taxon>Bacillati</taxon>
        <taxon>Bacillota</taxon>
        <taxon>Clostridia</taxon>
        <taxon>Lachnospirales</taxon>
        <taxon>Lachnospiraceae</taxon>
        <taxon>Blautia</taxon>
    </lineage>
</organism>
<dbReference type="GO" id="GO:0005829">
    <property type="term" value="C:cytosol"/>
    <property type="evidence" value="ECO:0007669"/>
    <property type="project" value="TreeGrafter"/>
</dbReference>
<name>A0A174APT0_9FIRM</name>
<dbReference type="GO" id="GO:0048029">
    <property type="term" value="F:monosaccharide binding"/>
    <property type="evidence" value="ECO:0007669"/>
    <property type="project" value="TreeGrafter"/>
</dbReference>
<dbReference type="Gene3D" id="1.10.1390.10">
    <property type="match status" value="1"/>
</dbReference>
<dbReference type="Proteomes" id="UP000095645">
    <property type="component" value="Unassembled WGS sequence"/>
</dbReference>
<dbReference type="UniPathway" id="UPA00138"/>
<dbReference type="PRINTS" id="PR00662">
    <property type="entry name" value="G6PISOMERASE"/>
</dbReference>
<dbReference type="InterPro" id="IPR023096">
    <property type="entry name" value="G6P_Isomerase_C"/>
</dbReference>
<feature type="active site" description="Proton donor" evidence="7">
    <location>
        <position position="357"/>
    </location>
</feature>
<evidence type="ECO:0000256" key="1">
    <source>
        <dbReference type="ARBA" id="ARBA00004926"/>
    </source>
</evidence>
<protein>
    <recommendedName>
        <fullName evidence="7">Glucose-6-phosphate isomerase</fullName>
        <shortName evidence="7">GPI</shortName>
        <ecNumber evidence="7">5.3.1.9</ecNumber>
    </recommendedName>
    <alternativeName>
        <fullName evidence="7">Phosphoglucose isomerase</fullName>
        <shortName evidence="7">PGI</shortName>
    </alternativeName>
    <alternativeName>
        <fullName evidence="7">Phosphohexose isomerase</fullName>
        <shortName evidence="7">PHI</shortName>
    </alternativeName>
</protein>
<proteinExistence type="inferred from homology"/>
<dbReference type="CDD" id="cd05016">
    <property type="entry name" value="SIS_PGI_2"/>
    <property type="match status" value="1"/>
</dbReference>
<comment type="subcellular location">
    <subcellularLocation>
        <location evidence="7">Cytoplasm</location>
    </subcellularLocation>
</comment>
<evidence type="ECO:0000256" key="4">
    <source>
        <dbReference type="ARBA" id="ARBA00023152"/>
    </source>
</evidence>
<dbReference type="InterPro" id="IPR035476">
    <property type="entry name" value="SIS_PGI_1"/>
</dbReference>